<feature type="region of interest" description="Disordered" evidence="1">
    <location>
        <begin position="208"/>
        <end position="256"/>
    </location>
</feature>
<dbReference type="Proteomes" id="UP000738349">
    <property type="component" value="Unassembled WGS sequence"/>
</dbReference>
<comment type="caution">
    <text evidence="2">The sequence shown here is derived from an EMBL/GenBank/DDBJ whole genome shotgun (WGS) entry which is preliminary data.</text>
</comment>
<dbReference type="AlphaFoldDB" id="A0A9P9D972"/>
<gene>
    <name evidence="2" type="ORF">EDB81DRAFT_767781</name>
</gene>
<sequence>MSSPTLEAVTNISNVISEAALMHRDREAFSTDRLQRLEKWGKRRKIGQRVRPTGDFITCVSFPDIQAQHQASLAAAEVKEHRSQVRFSRSLIIQEITSLRKQWKEAKEARGPENPIRLTSNLWPAETHNADRYHALEAQRKEHSDILKEETQVPFSRAQEEARRAPRPILAMDPNAYPSSDDMVQFTGITTLEDDDNDDIELIGFDGQEEEDFPDPETSSEMPSSPPLPPADLPLGNHDDLTTTLPPPATNRRQSRYRTIMTIFKESWGQQGT</sequence>
<dbReference type="EMBL" id="JAGMUV010000032">
    <property type="protein sequence ID" value="KAH7114626.1"/>
    <property type="molecule type" value="Genomic_DNA"/>
</dbReference>
<evidence type="ECO:0000313" key="2">
    <source>
        <dbReference type="EMBL" id="KAH7114626.1"/>
    </source>
</evidence>
<evidence type="ECO:0000313" key="3">
    <source>
        <dbReference type="Proteomes" id="UP000738349"/>
    </source>
</evidence>
<dbReference type="OrthoDB" id="5103739at2759"/>
<name>A0A9P9D972_9HYPO</name>
<keyword evidence="3" id="KW-1185">Reference proteome</keyword>
<evidence type="ECO:0000256" key="1">
    <source>
        <dbReference type="SAM" id="MobiDB-lite"/>
    </source>
</evidence>
<reference evidence="2" key="1">
    <citation type="journal article" date="2021" name="Nat. Commun.">
        <title>Genetic determinants of endophytism in the Arabidopsis root mycobiome.</title>
        <authorList>
            <person name="Mesny F."/>
            <person name="Miyauchi S."/>
            <person name="Thiergart T."/>
            <person name="Pickel B."/>
            <person name="Atanasova L."/>
            <person name="Karlsson M."/>
            <person name="Huettel B."/>
            <person name="Barry K.W."/>
            <person name="Haridas S."/>
            <person name="Chen C."/>
            <person name="Bauer D."/>
            <person name="Andreopoulos W."/>
            <person name="Pangilinan J."/>
            <person name="LaButti K."/>
            <person name="Riley R."/>
            <person name="Lipzen A."/>
            <person name="Clum A."/>
            <person name="Drula E."/>
            <person name="Henrissat B."/>
            <person name="Kohler A."/>
            <person name="Grigoriev I.V."/>
            <person name="Martin F.M."/>
            <person name="Hacquard S."/>
        </authorList>
    </citation>
    <scope>NUCLEOTIDE SEQUENCE</scope>
    <source>
        <strain evidence="2">MPI-CAGE-AT-0147</strain>
    </source>
</reference>
<protein>
    <submittedName>
        <fullName evidence="2">Uncharacterized protein</fullName>
    </submittedName>
</protein>
<accession>A0A9P9D972</accession>
<proteinExistence type="predicted"/>
<organism evidence="2 3">
    <name type="scientific">Dactylonectria macrodidyma</name>
    <dbReference type="NCBI Taxonomy" id="307937"/>
    <lineage>
        <taxon>Eukaryota</taxon>
        <taxon>Fungi</taxon>
        <taxon>Dikarya</taxon>
        <taxon>Ascomycota</taxon>
        <taxon>Pezizomycotina</taxon>
        <taxon>Sordariomycetes</taxon>
        <taxon>Hypocreomycetidae</taxon>
        <taxon>Hypocreales</taxon>
        <taxon>Nectriaceae</taxon>
        <taxon>Dactylonectria</taxon>
    </lineage>
</organism>